<dbReference type="PROSITE" id="PS50883">
    <property type="entry name" value="EAL"/>
    <property type="match status" value="1"/>
</dbReference>
<dbReference type="Proteomes" id="UP000502260">
    <property type="component" value="Chromosome"/>
</dbReference>
<dbReference type="InterPro" id="IPR000014">
    <property type="entry name" value="PAS"/>
</dbReference>
<evidence type="ECO:0000313" key="15">
    <source>
        <dbReference type="Proteomes" id="UP000502260"/>
    </source>
</evidence>
<keyword evidence="5 8" id="KW-0472">Membrane</keyword>
<dbReference type="Gene3D" id="3.30.70.270">
    <property type="match status" value="1"/>
</dbReference>
<evidence type="ECO:0000256" key="8">
    <source>
        <dbReference type="SAM" id="Phobius"/>
    </source>
</evidence>
<keyword evidence="4 8" id="KW-1133">Transmembrane helix</keyword>
<dbReference type="CDD" id="cd00130">
    <property type="entry name" value="PAS"/>
    <property type="match status" value="1"/>
</dbReference>
<feature type="transmembrane region" description="Helical" evidence="8">
    <location>
        <begin position="15"/>
        <end position="35"/>
    </location>
</feature>
<sequence>MNQEWGSNFNLRSRLLAIVAVAFGAMALIAVLALVDKRASLMEDRQVKTRHLVESAYGVLVRFHSLQQDGELTENQAKRAAIETIRNMRYDDNEYFWINDLQPRMVMHPMMPQLDGKDLSDFKDPNGKRLFVAFVATVRNNGAGFVDYLWPKPGFTQPVPKTSYVKGFLPWGWVIGSGIYLDDVNRIFWDRMRWQAGIVFVSITLLGVMMLLLARRVEREIHHYATQLAKSNAELRLSAAVFEHTVEGVMITDPDGRIVAVNRAFTEITGYGEDEIAGLTGATLKSERHDEQFYASMWSVIRETGRWQGELWNRRKNGDIYPEWLNISVVKDERGRITHYVGVFSDISSMKESESKLDHLAHHDPLTGLPNRLLLNARMEHSLARAQRGNAMLAVMFLDLDHFKDINDTLGHPIGDLLLQETAQRLRDCVREQDTVTRLGGDEFTILLEDLDDSRFASTVAQKIIAALAEKFMLQGHEVFVTCSVGISIFPSDGGDITTLFKNADSALYRAKEQGRNNYQYYTEELTTRAMERLAMENSLRHALERNELVLHYQPQVDLHNGSIIGMEALLRWQHPEIGLISPNAFIPLAEETGLIIPIGEWVLRTACVQLKAWIDEGLPKIRVGVNLSSRQFNQNNLDEVVASALRDTGLPPSCLELELTERTIMHDAENTVTILNKLRALGVQISIDDFGTGYSSLSYLKRFPIDRIKIDQSFVREITSNPEDAAISQAIISLSHSLNIKTVAEGVETAEQQEFLRSRLCDEIQGFHFSHPVPQQDMCQLLKDGVKLESKHAFIQEERVLLLVDDEEGVLNAIARVLHADGYRILRATRPRAALDLLATHPVGVIISDQRMPEMNGIELLRKVRKLHPDTVRIMLTAHADQQMIAAAINEGAVFKFIFKPWGDEQLRIDVRQAFRKHDLNLRTQIGKV</sequence>
<dbReference type="InterPro" id="IPR043128">
    <property type="entry name" value="Rev_trsase/Diguanyl_cyclase"/>
</dbReference>
<dbReference type="InterPro" id="IPR011006">
    <property type="entry name" value="CheY-like_superfamily"/>
</dbReference>
<dbReference type="CDD" id="cd17569">
    <property type="entry name" value="REC_HupR-like"/>
    <property type="match status" value="1"/>
</dbReference>
<keyword evidence="7" id="KW-0597">Phosphoprotein</keyword>
<dbReference type="Gene3D" id="3.40.50.2300">
    <property type="match status" value="1"/>
</dbReference>
<feature type="domain" description="Response regulatory" evidence="9">
    <location>
        <begin position="801"/>
        <end position="916"/>
    </location>
</feature>
<dbReference type="SMART" id="SM00052">
    <property type="entry name" value="EAL"/>
    <property type="match status" value="1"/>
</dbReference>
<dbReference type="SMART" id="SM00091">
    <property type="entry name" value="PAS"/>
    <property type="match status" value="1"/>
</dbReference>
<dbReference type="InterPro" id="IPR000700">
    <property type="entry name" value="PAS-assoc_C"/>
</dbReference>
<dbReference type="InterPro" id="IPR001633">
    <property type="entry name" value="EAL_dom"/>
</dbReference>
<dbReference type="CDD" id="cd01948">
    <property type="entry name" value="EAL"/>
    <property type="match status" value="1"/>
</dbReference>
<evidence type="ECO:0000259" key="12">
    <source>
        <dbReference type="PROSITE" id="PS50883"/>
    </source>
</evidence>
<dbReference type="Gene3D" id="3.30.450.20">
    <property type="entry name" value="PAS domain"/>
    <property type="match status" value="2"/>
</dbReference>
<feature type="domain" description="EAL" evidence="12">
    <location>
        <begin position="533"/>
        <end position="787"/>
    </location>
</feature>
<dbReference type="PROSITE" id="PS50113">
    <property type="entry name" value="PAC"/>
    <property type="match status" value="1"/>
</dbReference>
<dbReference type="InterPro" id="IPR035919">
    <property type="entry name" value="EAL_sf"/>
</dbReference>
<organism evidence="14 15">
    <name type="scientific">Sulfurimicrobium lacus</name>
    <dbReference type="NCBI Taxonomy" id="2715678"/>
    <lineage>
        <taxon>Bacteria</taxon>
        <taxon>Pseudomonadati</taxon>
        <taxon>Pseudomonadota</taxon>
        <taxon>Betaproteobacteria</taxon>
        <taxon>Nitrosomonadales</taxon>
        <taxon>Sulfuricellaceae</taxon>
        <taxon>Sulfurimicrobium</taxon>
    </lineage>
</organism>
<dbReference type="SMART" id="SM00086">
    <property type="entry name" value="PAC"/>
    <property type="match status" value="1"/>
</dbReference>
<dbReference type="PROSITE" id="PS50112">
    <property type="entry name" value="PAS"/>
    <property type="match status" value="1"/>
</dbReference>
<dbReference type="KEGG" id="slac:SKTS_21260"/>
<evidence type="ECO:0000313" key="14">
    <source>
        <dbReference type="EMBL" id="BCB27240.1"/>
    </source>
</evidence>
<feature type="domain" description="GGDEF" evidence="13">
    <location>
        <begin position="391"/>
        <end position="524"/>
    </location>
</feature>
<dbReference type="SMART" id="SM01049">
    <property type="entry name" value="Cache_2"/>
    <property type="match status" value="1"/>
</dbReference>
<dbReference type="PROSITE" id="PS50110">
    <property type="entry name" value="RESPONSE_REGULATORY"/>
    <property type="match status" value="1"/>
</dbReference>
<reference evidence="15" key="1">
    <citation type="submission" date="2020-03" db="EMBL/GenBank/DDBJ databases">
        <title>Complete genome sequence of sulfur-oxidizing bacterium skT11.</title>
        <authorList>
            <person name="Kanda M."/>
            <person name="Kojima H."/>
            <person name="Fukui M."/>
        </authorList>
    </citation>
    <scope>NUCLEOTIDE SEQUENCE [LARGE SCALE GENOMIC DNA]</scope>
    <source>
        <strain evidence="15">skT11</strain>
    </source>
</reference>
<dbReference type="EMBL" id="AP022853">
    <property type="protein sequence ID" value="BCB27240.1"/>
    <property type="molecule type" value="Genomic_DNA"/>
</dbReference>
<dbReference type="Pfam" id="PF00072">
    <property type="entry name" value="Response_reg"/>
    <property type="match status" value="1"/>
</dbReference>
<dbReference type="PANTHER" id="PTHR44757">
    <property type="entry name" value="DIGUANYLATE CYCLASE DGCP"/>
    <property type="match status" value="1"/>
</dbReference>
<dbReference type="SMART" id="SM00267">
    <property type="entry name" value="GGDEF"/>
    <property type="match status" value="1"/>
</dbReference>
<evidence type="ECO:0000256" key="5">
    <source>
        <dbReference type="ARBA" id="ARBA00023136"/>
    </source>
</evidence>
<dbReference type="SUPFAM" id="SSF55073">
    <property type="entry name" value="Nucleotide cyclase"/>
    <property type="match status" value="1"/>
</dbReference>
<keyword evidence="15" id="KW-1185">Reference proteome</keyword>
<dbReference type="GO" id="GO:0071111">
    <property type="term" value="F:cyclic-guanylate-specific phosphodiesterase activity"/>
    <property type="evidence" value="ECO:0007669"/>
    <property type="project" value="UniProtKB-EC"/>
</dbReference>
<dbReference type="Pfam" id="PF00990">
    <property type="entry name" value="GGDEF"/>
    <property type="match status" value="1"/>
</dbReference>
<evidence type="ECO:0000259" key="10">
    <source>
        <dbReference type="PROSITE" id="PS50112"/>
    </source>
</evidence>
<evidence type="ECO:0000259" key="11">
    <source>
        <dbReference type="PROSITE" id="PS50113"/>
    </source>
</evidence>
<evidence type="ECO:0000256" key="4">
    <source>
        <dbReference type="ARBA" id="ARBA00022989"/>
    </source>
</evidence>
<dbReference type="RefSeq" id="WP_173064500.1">
    <property type="nucleotide sequence ID" value="NZ_AP022853.1"/>
</dbReference>
<dbReference type="Pfam" id="PF13426">
    <property type="entry name" value="PAS_9"/>
    <property type="match status" value="1"/>
</dbReference>
<dbReference type="InterPro" id="IPR001789">
    <property type="entry name" value="Sig_transdc_resp-reg_receiver"/>
</dbReference>
<dbReference type="SUPFAM" id="SSF141868">
    <property type="entry name" value="EAL domain-like"/>
    <property type="match status" value="1"/>
</dbReference>
<dbReference type="InterPro" id="IPR001610">
    <property type="entry name" value="PAC"/>
</dbReference>
<feature type="modified residue" description="4-aspartylphosphate" evidence="7">
    <location>
        <position position="850"/>
    </location>
</feature>
<evidence type="ECO:0000259" key="13">
    <source>
        <dbReference type="PROSITE" id="PS50887"/>
    </source>
</evidence>
<dbReference type="Pfam" id="PF17200">
    <property type="entry name" value="sCache_2"/>
    <property type="match status" value="1"/>
</dbReference>
<dbReference type="GO" id="GO:0005886">
    <property type="term" value="C:plasma membrane"/>
    <property type="evidence" value="ECO:0007669"/>
    <property type="project" value="UniProtKB-SubCell"/>
</dbReference>
<dbReference type="PANTHER" id="PTHR44757:SF2">
    <property type="entry name" value="BIOFILM ARCHITECTURE MAINTENANCE PROTEIN MBAA"/>
    <property type="match status" value="1"/>
</dbReference>
<evidence type="ECO:0000259" key="9">
    <source>
        <dbReference type="PROSITE" id="PS50110"/>
    </source>
</evidence>
<dbReference type="InterPro" id="IPR000160">
    <property type="entry name" value="GGDEF_dom"/>
</dbReference>
<dbReference type="SMART" id="SM00448">
    <property type="entry name" value="REC"/>
    <property type="match status" value="1"/>
</dbReference>
<name>A0A6F8VD27_9PROT</name>
<dbReference type="InterPro" id="IPR029787">
    <property type="entry name" value="Nucleotide_cyclase"/>
</dbReference>
<dbReference type="SUPFAM" id="SSF55785">
    <property type="entry name" value="PYP-like sensor domain (PAS domain)"/>
    <property type="match status" value="1"/>
</dbReference>
<evidence type="ECO:0000256" key="3">
    <source>
        <dbReference type="ARBA" id="ARBA00022692"/>
    </source>
</evidence>
<dbReference type="GO" id="GO:0000160">
    <property type="term" value="P:phosphorelay signal transduction system"/>
    <property type="evidence" value="ECO:0007669"/>
    <property type="project" value="InterPro"/>
</dbReference>
<feature type="transmembrane region" description="Helical" evidence="8">
    <location>
        <begin position="196"/>
        <end position="214"/>
    </location>
</feature>
<protein>
    <recommendedName>
        <fullName evidence="16">Two-component system response regulator</fullName>
    </recommendedName>
</protein>
<dbReference type="AlphaFoldDB" id="A0A6F8VD27"/>
<evidence type="ECO:0000256" key="7">
    <source>
        <dbReference type="PROSITE-ProRule" id="PRU00169"/>
    </source>
</evidence>
<dbReference type="InterPro" id="IPR033480">
    <property type="entry name" value="sCache_2"/>
</dbReference>
<gene>
    <name evidence="14" type="ORF">SKTS_21260</name>
</gene>
<dbReference type="NCBIfam" id="TIGR00254">
    <property type="entry name" value="GGDEF"/>
    <property type="match status" value="1"/>
</dbReference>
<dbReference type="PROSITE" id="PS50887">
    <property type="entry name" value="GGDEF"/>
    <property type="match status" value="1"/>
</dbReference>
<dbReference type="NCBIfam" id="TIGR00229">
    <property type="entry name" value="sensory_box"/>
    <property type="match status" value="1"/>
</dbReference>
<feature type="domain" description="PAC" evidence="11">
    <location>
        <begin position="307"/>
        <end position="359"/>
    </location>
</feature>
<evidence type="ECO:0000256" key="1">
    <source>
        <dbReference type="ARBA" id="ARBA00004651"/>
    </source>
</evidence>
<accession>A0A6F8VD27</accession>
<dbReference type="SUPFAM" id="SSF52172">
    <property type="entry name" value="CheY-like"/>
    <property type="match status" value="1"/>
</dbReference>
<evidence type="ECO:0008006" key="16">
    <source>
        <dbReference type="Google" id="ProtNLM"/>
    </source>
</evidence>
<evidence type="ECO:0000256" key="6">
    <source>
        <dbReference type="ARBA" id="ARBA00051114"/>
    </source>
</evidence>
<dbReference type="FunFam" id="3.30.70.270:FF:000001">
    <property type="entry name" value="Diguanylate cyclase domain protein"/>
    <property type="match status" value="1"/>
</dbReference>
<dbReference type="FunFam" id="3.20.20.450:FF:000001">
    <property type="entry name" value="Cyclic di-GMP phosphodiesterase yahA"/>
    <property type="match status" value="1"/>
</dbReference>
<feature type="domain" description="PAS" evidence="10">
    <location>
        <begin position="234"/>
        <end position="278"/>
    </location>
</feature>
<keyword evidence="3 8" id="KW-0812">Transmembrane</keyword>
<keyword evidence="2" id="KW-1003">Cell membrane</keyword>
<dbReference type="CDD" id="cd01949">
    <property type="entry name" value="GGDEF"/>
    <property type="match status" value="1"/>
</dbReference>
<dbReference type="InterPro" id="IPR035965">
    <property type="entry name" value="PAS-like_dom_sf"/>
</dbReference>
<dbReference type="Gene3D" id="3.20.20.450">
    <property type="entry name" value="EAL domain"/>
    <property type="match status" value="1"/>
</dbReference>
<dbReference type="GO" id="GO:0071732">
    <property type="term" value="P:cellular response to nitric oxide"/>
    <property type="evidence" value="ECO:0007669"/>
    <property type="project" value="UniProtKB-ARBA"/>
</dbReference>
<proteinExistence type="predicted"/>
<comment type="catalytic activity">
    <reaction evidence="6">
        <text>3',3'-c-di-GMP + H2O = 5'-phosphoguanylyl(3'-&gt;5')guanosine + H(+)</text>
        <dbReference type="Rhea" id="RHEA:24902"/>
        <dbReference type="ChEBI" id="CHEBI:15377"/>
        <dbReference type="ChEBI" id="CHEBI:15378"/>
        <dbReference type="ChEBI" id="CHEBI:58754"/>
        <dbReference type="ChEBI" id="CHEBI:58805"/>
        <dbReference type="EC" id="3.1.4.52"/>
    </reaction>
    <physiologicalReaction direction="left-to-right" evidence="6">
        <dbReference type="Rhea" id="RHEA:24903"/>
    </physiologicalReaction>
</comment>
<dbReference type="InterPro" id="IPR052155">
    <property type="entry name" value="Biofilm_reg_signaling"/>
</dbReference>
<evidence type="ECO:0000256" key="2">
    <source>
        <dbReference type="ARBA" id="ARBA00022475"/>
    </source>
</evidence>
<comment type="subcellular location">
    <subcellularLocation>
        <location evidence="1">Cell membrane</location>
        <topology evidence="1">Multi-pass membrane protein</topology>
    </subcellularLocation>
</comment>
<dbReference type="Pfam" id="PF00563">
    <property type="entry name" value="EAL"/>
    <property type="match status" value="1"/>
</dbReference>